<proteinExistence type="predicted"/>
<gene>
    <name evidence="1" type="ORF">KSF_107530</name>
</gene>
<accession>A0A8J3N9K9</accession>
<dbReference type="EMBL" id="BNJK01000003">
    <property type="protein sequence ID" value="GHP00706.1"/>
    <property type="molecule type" value="Genomic_DNA"/>
</dbReference>
<name>A0A8J3N9K9_9CHLR</name>
<evidence type="ECO:0000313" key="2">
    <source>
        <dbReference type="Proteomes" id="UP000597444"/>
    </source>
</evidence>
<keyword evidence="2" id="KW-1185">Reference proteome</keyword>
<dbReference type="RefSeq" id="WP_220211293.1">
    <property type="nucleotide sequence ID" value="NZ_BNJK01000003.1"/>
</dbReference>
<dbReference type="Proteomes" id="UP000597444">
    <property type="component" value="Unassembled WGS sequence"/>
</dbReference>
<evidence type="ECO:0000313" key="1">
    <source>
        <dbReference type="EMBL" id="GHP00706.1"/>
    </source>
</evidence>
<sequence length="69" mass="7939">MSQQNQNQTTYYLAYPPFACDAIQILTASEYWGQGLPANHHYEPVSIPGNFQSFAQLQAWVNAQNQQRY</sequence>
<comment type="caution">
    <text evidence="1">The sequence shown here is derived from an EMBL/GenBank/DDBJ whole genome shotgun (WGS) entry which is preliminary data.</text>
</comment>
<reference evidence="1" key="1">
    <citation type="submission" date="2020-10" db="EMBL/GenBank/DDBJ databases">
        <title>Taxonomic study of unclassified bacteria belonging to the class Ktedonobacteria.</title>
        <authorList>
            <person name="Yabe S."/>
            <person name="Wang C.M."/>
            <person name="Zheng Y."/>
            <person name="Sakai Y."/>
            <person name="Cavaletti L."/>
            <person name="Monciardini P."/>
            <person name="Donadio S."/>
        </authorList>
    </citation>
    <scope>NUCLEOTIDE SEQUENCE</scope>
    <source>
        <strain evidence="1">ID150040</strain>
    </source>
</reference>
<protein>
    <submittedName>
        <fullName evidence="1">Uncharacterized protein</fullName>
    </submittedName>
</protein>
<organism evidence="1 2">
    <name type="scientific">Reticulibacter mediterranei</name>
    <dbReference type="NCBI Taxonomy" id="2778369"/>
    <lineage>
        <taxon>Bacteria</taxon>
        <taxon>Bacillati</taxon>
        <taxon>Chloroflexota</taxon>
        <taxon>Ktedonobacteria</taxon>
        <taxon>Ktedonobacterales</taxon>
        <taxon>Reticulibacteraceae</taxon>
        <taxon>Reticulibacter</taxon>
    </lineage>
</organism>
<dbReference type="AlphaFoldDB" id="A0A8J3N9K9"/>